<dbReference type="Proteomes" id="UP001056384">
    <property type="component" value="Chromosome 1"/>
</dbReference>
<feature type="chain" id="PRO_5040122819" evidence="1">
    <location>
        <begin position="23"/>
        <end position="495"/>
    </location>
</feature>
<feature type="domain" description="Pyrroloquinoline quinone-dependent pyranose dehydrogenase beta-propeller" evidence="2">
    <location>
        <begin position="46"/>
        <end position="439"/>
    </location>
</feature>
<keyword evidence="1" id="KW-0732">Signal</keyword>
<reference evidence="3" key="1">
    <citation type="submission" date="2022-06" db="EMBL/GenBank/DDBJ databases">
        <title>Complete genome sequences of two strains of the flax pathogen Septoria linicola.</title>
        <authorList>
            <person name="Lapalu N."/>
            <person name="Simon A."/>
            <person name="Demenou B."/>
            <person name="Paumier D."/>
            <person name="Guillot M.-P."/>
            <person name="Gout L."/>
            <person name="Valade R."/>
        </authorList>
    </citation>
    <scope>NUCLEOTIDE SEQUENCE</scope>
    <source>
        <strain evidence="3">SE15195</strain>
    </source>
</reference>
<gene>
    <name evidence="3" type="ORF">Slin15195_G001140</name>
</gene>
<protein>
    <submittedName>
        <fullName evidence="3">Soluble quinoprotein glucose/sorbosone dehydrogenase</fullName>
    </submittedName>
</protein>
<dbReference type="PANTHER" id="PTHR47572:SF4">
    <property type="entry name" value="LACTONASE DRP35"/>
    <property type="match status" value="1"/>
</dbReference>
<name>A0A9Q9AI24_9PEZI</name>
<dbReference type="SUPFAM" id="SSF50952">
    <property type="entry name" value="Soluble quinoprotein glucose dehydrogenase"/>
    <property type="match status" value="1"/>
</dbReference>
<sequence>MATSKRPRTFLAASVLCTLATAQSTTTPPSSAAQCSSTLTASYAAPSLAPGYRAQIIANGLTNPRGIKFDNQGALLVVQQGVGISAHTIADAGNDCLSVSGMKMVVENEDLNHGIEISGDGRTLYSSSSESLLAWDYDANDMTTTSDSRELVNGMDGSDHTSRTLLLSRSAPGMILINRGSFSNFDPLALDITTGVSQIKAFNVSNATDTAYNFTTSGLMLGWGLRNNVGIAEDPITGGIYSVENSADQVNRSNTDIHQNNPAEKLNFLGYLNGTQSPNQGRNFGYPQCFAAWQPSSVPDFSGQVGEQFAVDFNGIVGENNGPNDTLCTDRQSPRLSFNAHMAPLDMLFTEDGSTAWISFHGSWNRDSPIGYKLAYVDFANGEPTEASDSTTALKDVMTNMDTSACPGGCFRPVGLAWDWQGRLFMSSDSTGEIYVITRTDGKKVNETATGTAVSGGANGTESSAAMESSSAAAVANVVGKGVLTGLLGFAGFFL</sequence>
<evidence type="ECO:0000256" key="1">
    <source>
        <dbReference type="SAM" id="SignalP"/>
    </source>
</evidence>
<accession>A0A9Q9AI24</accession>
<evidence type="ECO:0000259" key="2">
    <source>
        <dbReference type="Pfam" id="PF22807"/>
    </source>
</evidence>
<dbReference type="EMBL" id="CP099418">
    <property type="protein sequence ID" value="USW46795.1"/>
    <property type="molecule type" value="Genomic_DNA"/>
</dbReference>
<feature type="signal peptide" evidence="1">
    <location>
        <begin position="1"/>
        <end position="22"/>
    </location>
</feature>
<dbReference type="PANTHER" id="PTHR47572">
    <property type="entry name" value="LIPOPROTEIN-RELATED"/>
    <property type="match status" value="1"/>
</dbReference>
<dbReference type="Pfam" id="PF22807">
    <property type="entry name" value="TrAA12"/>
    <property type="match status" value="1"/>
</dbReference>
<organism evidence="3 4">
    <name type="scientific">Septoria linicola</name>
    <dbReference type="NCBI Taxonomy" id="215465"/>
    <lineage>
        <taxon>Eukaryota</taxon>
        <taxon>Fungi</taxon>
        <taxon>Dikarya</taxon>
        <taxon>Ascomycota</taxon>
        <taxon>Pezizomycotina</taxon>
        <taxon>Dothideomycetes</taxon>
        <taxon>Dothideomycetidae</taxon>
        <taxon>Mycosphaerellales</taxon>
        <taxon>Mycosphaerellaceae</taxon>
        <taxon>Septoria</taxon>
    </lineage>
</organism>
<dbReference type="InterPro" id="IPR011042">
    <property type="entry name" value="6-blade_b-propeller_TolB-like"/>
</dbReference>
<dbReference type="Gene3D" id="2.120.10.30">
    <property type="entry name" value="TolB, C-terminal domain"/>
    <property type="match status" value="1"/>
</dbReference>
<evidence type="ECO:0000313" key="3">
    <source>
        <dbReference type="EMBL" id="USW46795.1"/>
    </source>
</evidence>
<dbReference type="InterPro" id="IPR011041">
    <property type="entry name" value="Quinoprot_gluc/sorb_DH_b-prop"/>
</dbReference>
<dbReference type="InterPro" id="IPR054539">
    <property type="entry name" value="Beta-prop_PDH"/>
</dbReference>
<proteinExistence type="predicted"/>
<dbReference type="AlphaFoldDB" id="A0A9Q9AI24"/>
<evidence type="ECO:0000313" key="4">
    <source>
        <dbReference type="Proteomes" id="UP001056384"/>
    </source>
</evidence>
<dbReference type="InterPro" id="IPR051262">
    <property type="entry name" value="SMP-30/CGR1_Lactonase"/>
</dbReference>
<keyword evidence="4" id="KW-1185">Reference proteome</keyword>